<keyword evidence="1" id="KW-0812">Transmembrane</keyword>
<gene>
    <name evidence="2" type="ORF">GA398_14860</name>
</gene>
<evidence type="ECO:0000313" key="2">
    <source>
        <dbReference type="EMBL" id="KAB6146680.1"/>
    </source>
</evidence>
<evidence type="ECO:0000256" key="1">
    <source>
        <dbReference type="SAM" id="Phobius"/>
    </source>
</evidence>
<dbReference type="Proteomes" id="UP000434604">
    <property type="component" value="Unassembled WGS sequence"/>
</dbReference>
<dbReference type="EMBL" id="WDED01000022">
    <property type="protein sequence ID" value="KAB6146680.1"/>
    <property type="molecule type" value="Genomic_DNA"/>
</dbReference>
<feature type="transmembrane region" description="Helical" evidence="1">
    <location>
        <begin position="33"/>
        <end position="51"/>
    </location>
</feature>
<comment type="caution">
    <text evidence="2">The sequence shown here is derived from an EMBL/GenBank/DDBJ whole genome shotgun (WGS) entry which is preliminary data.</text>
</comment>
<dbReference type="RefSeq" id="WP_151935024.1">
    <property type="nucleotide sequence ID" value="NZ_WDED01000022.1"/>
</dbReference>
<proteinExistence type="predicted"/>
<dbReference type="AlphaFoldDB" id="A0A7J5PUP3"/>
<evidence type="ECO:0000313" key="3">
    <source>
        <dbReference type="Proteomes" id="UP000434604"/>
    </source>
</evidence>
<feature type="transmembrane region" description="Helical" evidence="1">
    <location>
        <begin position="57"/>
        <end position="77"/>
    </location>
</feature>
<accession>A0A7J5PUP3</accession>
<protein>
    <submittedName>
        <fullName evidence="2">DUF4133 domain-containing protein</fullName>
    </submittedName>
</protein>
<organism evidence="2 3">
    <name type="scientific">Bacteroides xylanisolvens</name>
    <dbReference type="NCBI Taxonomy" id="371601"/>
    <lineage>
        <taxon>Bacteria</taxon>
        <taxon>Pseudomonadati</taxon>
        <taxon>Bacteroidota</taxon>
        <taxon>Bacteroidia</taxon>
        <taxon>Bacteroidales</taxon>
        <taxon>Bacteroidaceae</taxon>
        <taxon>Bacteroides</taxon>
    </lineage>
</organism>
<sequence>MGTDSNSDSRYTEYPLFKGLQKPLEFMGVQGRYIYWAAGAIGGAIIGFIVAYCLIGFLAGLITLVLALGTGAAFIFIKQKKGLHSKKSDKGVFIYAYSKRV</sequence>
<name>A0A7J5PUP3_9BACE</name>
<keyword evidence="1" id="KW-1133">Transmembrane helix</keyword>
<reference evidence="2 3" key="1">
    <citation type="journal article" date="2019" name="Nat. Med.">
        <title>A library of human gut bacterial isolates paired with longitudinal multiomics data enables mechanistic microbiome research.</title>
        <authorList>
            <person name="Poyet M."/>
            <person name="Groussin M."/>
            <person name="Gibbons S.M."/>
            <person name="Avila-Pacheco J."/>
            <person name="Jiang X."/>
            <person name="Kearney S.M."/>
            <person name="Perrotta A.R."/>
            <person name="Berdy B."/>
            <person name="Zhao S."/>
            <person name="Lieberman T.D."/>
            <person name="Swanson P.K."/>
            <person name="Smith M."/>
            <person name="Roesemann S."/>
            <person name="Alexander J.E."/>
            <person name="Rich S.A."/>
            <person name="Livny J."/>
            <person name="Vlamakis H."/>
            <person name="Clish C."/>
            <person name="Bullock K."/>
            <person name="Deik A."/>
            <person name="Scott J."/>
            <person name="Pierce K.A."/>
            <person name="Xavier R.J."/>
            <person name="Alm E.J."/>
        </authorList>
    </citation>
    <scope>NUCLEOTIDE SEQUENCE [LARGE SCALE GENOMIC DNA]</scope>
    <source>
        <strain evidence="2 3">BIOML-A58</strain>
    </source>
</reference>
<keyword evidence="1" id="KW-0472">Membrane</keyword>